<keyword evidence="2" id="KW-1185">Reference proteome</keyword>
<dbReference type="Proteomes" id="UP001433268">
    <property type="component" value="Unassembled WGS sequence"/>
</dbReference>
<sequence>MLEHREENTGLVYETPADSVNGSFIYPRVFAERFRETSSVNISWKTQYDAINLYYYQRGKVGASTQISSKR</sequence>
<name>A0ABR1XEB8_9PEZI</name>
<organism evidence="1 2">
    <name type="scientific">Apiospora hydei</name>
    <dbReference type="NCBI Taxonomy" id="1337664"/>
    <lineage>
        <taxon>Eukaryota</taxon>
        <taxon>Fungi</taxon>
        <taxon>Dikarya</taxon>
        <taxon>Ascomycota</taxon>
        <taxon>Pezizomycotina</taxon>
        <taxon>Sordariomycetes</taxon>
        <taxon>Xylariomycetidae</taxon>
        <taxon>Amphisphaeriales</taxon>
        <taxon>Apiosporaceae</taxon>
        <taxon>Apiospora</taxon>
    </lineage>
</organism>
<dbReference type="RefSeq" id="XP_066675777.1">
    <property type="nucleotide sequence ID" value="XM_066806004.1"/>
</dbReference>
<gene>
    <name evidence="1" type="ORF">PG997_001689</name>
</gene>
<reference evidence="1 2" key="1">
    <citation type="submission" date="2023-01" db="EMBL/GenBank/DDBJ databases">
        <title>Analysis of 21 Apiospora genomes using comparative genomics revels a genus with tremendous synthesis potential of carbohydrate active enzymes and secondary metabolites.</title>
        <authorList>
            <person name="Sorensen T."/>
        </authorList>
    </citation>
    <scope>NUCLEOTIDE SEQUENCE [LARGE SCALE GENOMIC DNA]</scope>
    <source>
        <strain evidence="1 2">CBS 114990</strain>
    </source>
</reference>
<protein>
    <submittedName>
        <fullName evidence="1">Uncharacterized protein</fullName>
    </submittedName>
</protein>
<dbReference type="GeneID" id="92039064"/>
<evidence type="ECO:0000313" key="1">
    <source>
        <dbReference type="EMBL" id="KAK8095004.1"/>
    </source>
</evidence>
<proteinExistence type="predicted"/>
<dbReference type="EMBL" id="JAQQWN010000002">
    <property type="protein sequence ID" value="KAK8095004.1"/>
    <property type="molecule type" value="Genomic_DNA"/>
</dbReference>
<accession>A0ABR1XEB8</accession>
<comment type="caution">
    <text evidence="1">The sequence shown here is derived from an EMBL/GenBank/DDBJ whole genome shotgun (WGS) entry which is preliminary data.</text>
</comment>
<evidence type="ECO:0000313" key="2">
    <source>
        <dbReference type="Proteomes" id="UP001433268"/>
    </source>
</evidence>